<evidence type="ECO:0000313" key="2">
    <source>
        <dbReference type="EMBL" id="CAE6482764.1"/>
    </source>
</evidence>
<accession>A0A8H3CGW3</accession>
<organism evidence="2 3">
    <name type="scientific">Rhizoctonia solani</name>
    <dbReference type="NCBI Taxonomy" id="456999"/>
    <lineage>
        <taxon>Eukaryota</taxon>
        <taxon>Fungi</taxon>
        <taxon>Dikarya</taxon>
        <taxon>Basidiomycota</taxon>
        <taxon>Agaricomycotina</taxon>
        <taxon>Agaricomycetes</taxon>
        <taxon>Cantharellales</taxon>
        <taxon>Ceratobasidiaceae</taxon>
        <taxon>Rhizoctonia</taxon>
    </lineage>
</organism>
<keyword evidence="1" id="KW-1133">Transmembrane helix</keyword>
<evidence type="ECO:0000256" key="1">
    <source>
        <dbReference type="SAM" id="Phobius"/>
    </source>
</evidence>
<name>A0A8H3CGW3_9AGAM</name>
<dbReference type="AlphaFoldDB" id="A0A8H3CGW3"/>
<comment type="caution">
    <text evidence="2">The sequence shown here is derived from an EMBL/GenBank/DDBJ whole genome shotgun (WGS) entry which is preliminary data.</text>
</comment>
<dbReference type="Proteomes" id="UP000663843">
    <property type="component" value="Unassembled WGS sequence"/>
</dbReference>
<keyword evidence="1" id="KW-0472">Membrane</keyword>
<feature type="transmembrane region" description="Helical" evidence="1">
    <location>
        <begin position="297"/>
        <end position="318"/>
    </location>
</feature>
<keyword evidence="1" id="KW-0812">Transmembrane</keyword>
<reference evidence="2" key="1">
    <citation type="submission" date="2021-01" db="EMBL/GenBank/DDBJ databases">
        <authorList>
            <person name="Kaushik A."/>
        </authorList>
    </citation>
    <scope>NUCLEOTIDE SEQUENCE</scope>
    <source>
        <strain evidence="2">AG2-2IIIB</strain>
    </source>
</reference>
<gene>
    <name evidence="2" type="ORF">RDB_LOCUS120228</name>
</gene>
<protein>
    <submittedName>
        <fullName evidence="2">Uncharacterized protein</fullName>
    </submittedName>
</protein>
<proteinExistence type="predicted"/>
<evidence type="ECO:0000313" key="3">
    <source>
        <dbReference type="Proteomes" id="UP000663843"/>
    </source>
</evidence>
<dbReference type="EMBL" id="CAJMWT010004010">
    <property type="protein sequence ID" value="CAE6482764.1"/>
    <property type="molecule type" value="Genomic_DNA"/>
</dbReference>
<sequence>MLSYRIYLVDDLQVVELPNAEGIFEETTWGQVLPGDDTRGKAGMGLDDAIVGYNHGKIDKSLAFISWAFCGILHFAAMGIPVHSRWGPPLEQYAHRYDEAFVNGPEILDYGTTSTALQCMKTISIISKEQDDTKFDLLAGAITLEMLRSVLLLSLSADGIQSLREPALVRGCIRLMKLVKVHDVISPFSYEYGYLCFSVARMALGICLVEKFGEQHLEGFMKCVWTEYPTKDNPSILTEYLVQIVLNETSTWSPRESRCGWIFGWSDPPAHGGHSRLVVAESDALELMKILGDDRKMFFKALLSAYTPGALIILLLIWQRMLRNGLQRDFSGPPSRVPFLEQFLDLSWRFALAARPSDYGFVFTTGISAMFHLGKLAASPVDVEDSRAIISAYIQGIPIIEDTLLYRQTALGLYPHIPHFIIRNILLGTENLFPALIKTILARMWEMILWEGLEHIFTPPAIVASGVEDLLLFLHIHAADSSVIQIVLEER</sequence>